<proteinExistence type="predicted"/>
<keyword evidence="5" id="KW-1185">Reference proteome</keyword>
<dbReference type="Pfam" id="PF18818">
    <property type="entry name" value="MPTase-PolyVal"/>
    <property type="match status" value="1"/>
</dbReference>
<evidence type="ECO:0000313" key="5">
    <source>
        <dbReference type="Proteomes" id="UP000628109"/>
    </source>
</evidence>
<protein>
    <submittedName>
        <fullName evidence="4">Antirepressor</fullName>
    </submittedName>
</protein>
<name>A0ABQ1F6D6_SPHSA</name>
<comment type="caution">
    <text evidence="4">The sequence shown here is derived from an EMBL/GenBank/DDBJ whole genome shotgun (WGS) entry which is preliminary data.</text>
</comment>
<feature type="domain" description="N-terminal" evidence="2">
    <location>
        <begin position="25"/>
        <end position="147"/>
    </location>
</feature>
<organism evidence="4 5">
    <name type="scientific">Sphingobium fuliginis (strain ATCC 27551)</name>
    <dbReference type="NCBI Taxonomy" id="336203"/>
    <lineage>
        <taxon>Bacteria</taxon>
        <taxon>Pseudomonadati</taxon>
        <taxon>Pseudomonadota</taxon>
        <taxon>Alphaproteobacteria</taxon>
        <taxon>Sphingomonadales</taxon>
        <taxon>Sphingomonadaceae</taxon>
        <taxon>Sphingobium</taxon>
    </lineage>
</organism>
<dbReference type="Pfam" id="PF08401">
    <property type="entry name" value="ArdcN"/>
    <property type="match status" value="1"/>
</dbReference>
<gene>
    <name evidence="4" type="ORF">GCM10019071_34940</name>
</gene>
<dbReference type="InterPro" id="IPR013610">
    <property type="entry name" value="ArdC_N"/>
</dbReference>
<reference evidence="5" key="1">
    <citation type="journal article" date="2019" name="Int. J. Syst. Evol. Microbiol.">
        <title>The Global Catalogue of Microorganisms (GCM) 10K type strain sequencing project: providing services to taxonomists for standard genome sequencing and annotation.</title>
        <authorList>
            <consortium name="The Broad Institute Genomics Platform"/>
            <consortium name="The Broad Institute Genome Sequencing Center for Infectious Disease"/>
            <person name="Wu L."/>
            <person name="Ma J."/>
        </authorList>
    </citation>
    <scope>NUCLEOTIDE SEQUENCE [LARGE SCALE GENOMIC DNA]</scope>
    <source>
        <strain evidence="5">CCM 7327</strain>
    </source>
</reference>
<evidence type="ECO:0000259" key="3">
    <source>
        <dbReference type="Pfam" id="PF18818"/>
    </source>
</evidence>
<feature type="domain" description="Polyvalent protein metallopeptidase" evidence="3">
    <location>
        <begin position="175"/>
        <end position="296"/>
    </location>
</feature>
<evidence type="ECO:0000256" key="1">
    <source>
        <dbReference type="SAM" id="MobiDB-lite"/>
    </source>
</evidence>
<dbReference type="RefSeq" id="WP_130030162.1">
    <property type="nucleotide sequence ID" value="NZ_BMDU01000009.1"/>
</dbReference>
<dbReference type="InterPro" id="IPR041459">
    <property type="entry name" value="MPTase-PolyVal"/>
</dbReference>
<dbReference type="Proteomes" id="UP000628109">
    <property type="component" value="Unassembled WGS sequence"/>
</dbReference>
<dbReference type="InterPro" id="IPR017113">
    <property type="entry name" value="Antirestriction_ArdC"/>
</dbReference>
<accession>A0ABQ1F6D6</accession>
<sequence>MCEPLSRRAREKGAREDRQEGSRTSLYDEVTARIITELEAGRLPWVQPWGKDGATNPCLPRNALTARPYSGVNVLILWGAVIEHGWPSQSWLTFRQAFEAGGCVRKGERGQTVVYADRFTPEAEKERASREGDDPRAVPFLKRFTVFNVAQCEGLRAGLVDDPTPLPEREIVPVAEEVIAASGVEFRIGGGMAFYAPDPDFVQVPPQPAFFEQVNYYRTCLHELTHATGHAKRLGRDLRNEFGSKDYAREELIAEMGSAFLCAALGIQPTIRHADYIGVWLAVLREDNRAIFRAASAASKAADWLLARHREALAAREEGRLAA</sequence>
<evidence type="ECO:0000259" key="2">
    <source>
        <dbReference type="Pfam" id="PF08401"/>
    </source>
</evidence>
<dbReference type="EMBL" id="BMDU01000009">
    <property type="protein sequence ID" value="GGA01385.1"/>
    <property type="molecule type" value="Genomic_DNA"/>
</dbReference>
<dbReference type="PIRSF" id="PIRSF037112">
    <property type="entry name" value="Antirestriction_ArdC"/>
    <property type="match status" value="1"/>
</dbReference>
<feature type="region of interest" description="Disordered" evidence="1">
    <location>
        <begin position="1"/>
        <end position="23"/>
    </location>
</feature>
<feature type="compositionally biased region" description="Basic and acidic residues" evidence="1">
    <location>
        <begin position="1"/>
        <end position="21"/>
    </location>
</feature>
<evidence type="ECO:0000313" key="4">
    <source>
        <dbReference type="EMBL" id="GGA01385.1"/>
    </source>
</evidence>